<dbReference type="SFLD" id="SFLDG01067">
    <property type="entry name" value="SPASM/twitch_domain_containing"/>
    <property type="match status" value="1"/>
</dbReference>
<reference evidence="8" key="1">
    <citation type="submission" date="2023-07" db="EMBL/GenBank/DDBJ databases">
        <title>Draft genome sequence of the endophytic actinobacterium Streptomyces justiciae WPN32, a potential antibiotic producer.</title>
        <authorList>
            <person name="Yasawong M."/>
            <person name="Pana W."/>
            <person name="Ganta P."/>
            <person name="Santapan N."/>
            <person name="Songngamsuk T."/>
            <person name="Phatcharaharikarn M."/>
            <person name="Kerdtoob S."/>
            <person name="Nantapong N."/>
        </authorList>
    </citation>
    <scope>NUCLEOTIDE SEQUENCE [LARGE SCALE GENOMIC DNA]</scope>
    <source>
        <strain evidence="8">WPN32</strain>
    </source>
</reference>
<dbReference type="InterPro" id="IPR013785">
    <property type="entry name" value="Aldolase_TIM"/>
</dbReference>
<dbReference type="InterPro" id="IPR026335">
    <property type="entry name" value="rSAM_SPASM_FxsB"/>
</dbReference>
<feature type="compositionally biased region" description="Basic residues" evidence="5">
    <location>
        <begin position="699"/>
        <end position="709"/>
    </location>
</feature>
<evidence type="ECO:0000256" key="5">
    <source>
        <dbReference type="SAM" id="MobiDB-lite"/>
    </source>
</evidence>
<evidence type="ECO:0000259" key="6">
    <source>
        <dbReference type="PROSITE" id="PS51918"/>
    </source>
</evidence>
<gene>
    <name evidence="7" type="ORF">RQC66_14285</name>
</gene>
<keyword evidence="8" id="KW-1185">Reference proteome</keyword>
<dbReference type="EMBL" id="JAVTLL010000008">
    <property type="protein sequence ID" value="MDT7841905.1"/>
    <property type="molecule type" value="Genomic_DNA"/>
</dbReference>
<keyword evidence="1" id="KW-0949">S-adenosyl-L-methionine</keyword>
<dbReference type="PANTHER" id="PTHR43273:SF8">
    <property type="entry name" value="RADICAL SAM DOMAIN PROTEIN"/>
    <property type="match status" value="1"/>
</dbReference>
<proteinExistence type="predicted"/>
<evidence type="ECO:0000313" key="7">
    <source>
        <dbReference type="EMBL" id="MDT7841905.1"/>
    </source>
</evidence>
<dbReference type="Gene3D" id="3.20.20.70">
    <property type="entry name" value="Aldolase class I"/>
    <property type="match status" value="1"/>
</dbReference>
<dbReference type="PANTHER" id="PTHR43273">
    <property type="entry name" value="ANAEROBIC SULFATASE-MATURATING ENZYME HOMOLOG ASLB-RELATED"/>
    <property type="match status" value="1"/>
</dbReference>
<name>A0ABU3LRQ8_9ACTN</name>
<dbReference type="RefSeq" id="WP_314201068.1">
    <property type="nucleotide sequence ID" value="NZ_JAVTLL010000008.1"/>
</dbReference>
<keyword evidence="2" id="KW-0479">Metal-binding</keyword>
<dbReference type="NCBIfam" id="TIGR04269">
    <property type="entry name" value="SAM_SPASM_FxsB"/>
    <property type="match status" value="1"/>
</dbReference>
<organism evidence="7 8">
    <name type="scientific">Streptomyces justiciae</name>
    <dbReference type="NCBI Taxonomy" id="2780140"/>
    <lineage>
        <taxon>Bacteria</taxon>
        <taxon>Bacillati</taxon>
        <taxon>Actinomycetota</taxon>
        <taxon>Actinomycetes</taxon>
        <taxon>Kitasatosporales</taxon>
        <taxon>Streptomycetaceae</taxon>
        <taxon>Streptomyces</taxon>
    </lineage>
</organism>
<feature type="region of interest" description="Disordered" evidence="5">
    <location>
        <begin position="689"/>
        <end position="709"/>
    </location>
</feature>
<dbReference type="InterPro" id="IPR007197">
    <property type="entry name" value="rSAM"/>
</dbReference>
<dbReference type="PROSITE" id="PS51918">
    <property type="entry name" value="RADICAL_SAM"/>
    <property type="match status" value="1"/>
</dbReference>
<evidence type="ECO:0000313" key="8">
    <source>
        <dbReference type="Proteomes" id="UP001257948"/>
    </source>
</evidence>
<dbReference type="SUPFAM" id="SSF102114">
    <property type="entry name" value="Radical SAM enzymes"/>
    <property type="match status" value="1"/>
</dbReference>
<dbReference type="Pfam" id="PF04055">
    <property type="entry name" value="Radical_SAM"/>
    <property type="match status" value="1"/>
</dbReference>
<evidence type="ECO:0000256" key="1">
    <source>
        <dbReference type="ARBA" id="ARBA00022691"/>
    </source>
</evidence>
<dbReference type="InterPro" id="IPR023867">
    <property type="entry name" value="Sulphatase_maturase_rSAM"/>
</dbReference>
<evidence type="ECO:0000256" key="2">
    <source>
        <dbReference type="ARBA" id="ARBA00022723"/>
    </source>
</evidence>
<dbReference type="InterPro" id="IPR058240">
    <property type="entry name" value="rSAM_sf"/>
</dbReference>
<protein>
    <submittedName>
        <fullName evidence="7">FxsB family cyclophane-forming radical SAM/SPASM peptide maturase</fullName>
    </submittedName>
</protein>
<keyword evidence="3" id="KW-0408">Iron</keyword>
<sequence>MTAGTRAFRQFVLKVHSRCDLACDHCYVYEHADQSWRHRPRVMPDEVVSAVVSRIAEHARAHPELPCVHVILHGGEPLLAGPERLADIARRLRGALDGVCELDLGMQTNGLRLDEAVCRMLVEERISTGISLDGDRDSNDRHRKRPNGTGSYDAVVRAVRLLGSPAHRSAFAGLLCTIDVANDPRAVYDALAALDPPRIDFLLPHTTWDRPPPPGAAHARWLTTVYDRWSADGRPFPVRLFDSVEAGLDAQESFTEALGLGSPDLVVVETDGEIEQADWLKTTKHGAPRTGFHVLHHTFDEAAGHPGFLAQSGGLEALSRQCRDCSVVRICGGGLYGHRYRSDNGFDNPSVYCADLFQLIGHVRRSVRPKPAAPSHTLTVHGFDSLAAGDGDGEALRVVVDAEASRRRILLAAVCARCPGPEASAVTRLDQQHPAETAAVLGHPHLGTWAVRALDGQVPHDAVRQRLGEVALATALRTGGRFRLNLSESAPHAHLPGTGRLTLPPSHGPVALVAHDEELVIALGPSGRPRPVREAAADLGIGWQPVRRVTTGEFSLLLEDGDPYRDGFATEPLPQLTEPQYADWIRLFAEAATHLRTRYAHRMPGVRALLAACTPLHGAGNQGGVSTDPHAFGALGLALPDTASALAALIVEGVQQVKFNALADLFDLADTDVARESLRSAYLGRRQGREIPHDGLTSHGRRMAARLRG</sequence>
<comment type="caution">
    <text evidence="7">The sequence shown here is derived from an EMBL/GenBank/DDBJ whole genome shotgun (WGS) entry which is preliminary data.</text>
</comment>
<dbReference type="CDD" id="cd01335">
    <property type="entry name" value="Radical_SAM"/>
    <property type="match status" value="1"/>
</dbReference>
<evidence type="ECO:0000256" key="3">
    <source>
        <dbReference type="ARBA" id="ARBA00023004"/>
    </source>
</evidence>
<feature type="domain" description="Radical SAM core" evidence="6">
    <location>
        <begin position="5"/>
        <end position="234"/>
    </location>
</feature>
<accession>A0ABU3LRQ8</accession>
<dbReference type="SFLD" id="SFLDS00029">
    <property type="entry name" value="Radical_SAM"/>
    <property type="match status" value="1"/>
</dbReference>
<dbReference type="Proteomes" id="UP001257948">
    <property type="component" value="Unassembled WGS sequence"/>
</dbReference>
<dbReference type="SFLD" id="SFLDG01386">
    <property type="entry name" value="main_SPASM_domain-containing"/>
    <property type="match status" value="1"/>
</dbReference>
<evidence type="ECO:0000256" key="4">
    <source>
        <dbReference type="ARBA" id="ARBA00023014"/>
    </source>
</evidence>
<dbReference type="SFLD" id="SFLDG01072">
    <property type="entry name" value="dehydrogenase_like"/>
    <property type="match status" value="1"/>
</dbReference>
<keyword evidence="4" id="KW-0411">Iron-sulfur</keyword>